<dbReference type="AlphaFoldDB" id="A0A9J7APC6"/>
<dbReference type="InterPro" id="IPR003767">
    <property type="entry name" value="Malate/L-lactate_DH-like"/>
</dbReference>
<name>A0A9J7APC6_9PROT</name>
<protein>
    <submittedName>
        <fullName evidence="3">Ldh family oxidoreductase</fullName>
    </submittedName>
</protein>
<comment type="similarity">
    <text evidence="1">Belongs to the LDH2/MDH2 oxidoreductase family.</text>
</comment>
<evidence type="ECO:0000313" key="3">
    <source>
        <dbReference type="EMBL" id="UUX48449.1"/>
    </source>
</evidence>
<dbReference type="Pfam" id="PF02615">
    <property type="entry name" value="Ldh_2"/>
    <property type="match status" value="1"/>
</dbReference>
<keyword evidence="4" id="KW-1185">Reference proteome</keyword>
<dbReference type="Proteomes" id="UP001060336">
    <property type="component" value="Chromosome"/>
</dbReference>
<dbReference type="InterPro" id="IPR043144">
    <property type="entry name" value="Mal/L-sulf/L-lact_DH-like_ah"/>
</dbReference>
<dbReference type="GO" id="GO:0016491">
    <property type="term" value="F:oxidoreductase activity"/>
    <property type="evidence" value="ECO:0007669"/>
    <property type="project" value="UniProtKB-KW"/>
</dbReference>
<proteinExistence type="inferred from homology"/>
<accession>A0A9J7APC6</accession>
<organism evidence="3 4">
    <name type="scientific">Nisaea acidiphila</name>
    <dbReference type="NCBI Taxonomy" id="1862145"/>
    <lineage>
        <taxon>Bacteria</taxon>
        <taxon>Pseudomonadati</taxon>
        <taxon>Pseudomonadota</taxon>
        <taxon>Alphaproteobacteria</taxon>
        <taxon>Rhodospirillales</taxon>
        <taxon>Thalassobaculaceae</taxon>
        <taxon>Nisaea</taxon>
    </lineage>
</organism>
<dbReference type="PANTHER" id="PTHR11091:SF0">
    <property type="entry name" value="MALATE DEHYDROGENASE"/>
    <property type="match status" value="1"/>
</dbReference>
<reference evidence="3" key="1">
    <citation type="submission" date="2022-08" db="EMBL/GenBank/DDBJ databases">
        <title>Nisaea acidiphila sp. nov., isolated from a marine algal debris and emended description of the genus Nisaea Urios et al. 2008.</title>
        <authorList>
            <person name="Kwon K."/>
        </authorList>
    </citation>
    <scope>NUCLEOTIDE SEQUENCE</scope>
    <source>
        <strain evidence="3">MEBiC11861</strain>
    </source>
</reference>
<sequence>MKTVSMSLDEAHALATECLTRHGADEENARAVADIVTAAERDLCHSHGLFRIPGYVASLKSGKANGRAVPAITELAPGVVRVDGGGGFAPLALEAGGAPLIERARQNGIAALALNNIYHFAALWPETEALAEEGLAAFAFTAAFPYVVAPGGRTPIFGTNPMAFAWPRPGGHPMVFDQASSTMARGEIMLAARDGHSVPLGAGIDREGRDTTDPKAILEGGAQLAFGGYKGAALAMMVELLAGALIGDKLSFEAEAVDNADGGPPVGGELIIALDPARFGDAAGFAAHADLLFGRMLADEGVRLPGDRRRKARETTARDGIRVPESLSRTLVALAAGK</sequence>
<dbReference type="Gene3D" id="1.10.1530.10">
    <property type="match status" value="1"/>
</dbReference>
<dbReference type="InterPro" id="IPR043143">
    <property type="entry name" value="Mal/L-sulf/L-lact_DH-like_NADP"/>
</dbReference>
<gene>
    <name evidence="3" type="ORF">NUH88_13610</name>
</gene>
<dbReference type="PANTHER" id="PTHR11091">
    <property type="entry name" value="OXIDOREDUCTASE-RELATED"/>
    <property type="match status" value="1"/>
</dbReference>
<dbReference type="SUPFAM" id="SSF89733">
    <property type="entry name" value="L-sulfolactate dehydrogenase-like"/>
    <property type="match status" value="1"/>
</dbReference>
<keyword evidence="2" id="KW-0560">Oxidoreductase</keyword>
<dbReference type="InterPro" id="IPR036111">
    <property type="entry name" value="Mal/L-sulfo/L-lacto_DH-like_sf"/>
</dbReference>
<evidence type="ECO:0000256" key="2">
    <source>
        <dbReference type="ARBA" id="ARBA00023002"/>
    </source>
</evidence>
<dbReference type="EMBL" id="CP102480">
    <property type="protein sequence ID" value="UUX48449.1"/>
    <property type="molecule type" value="Genomic_DNA"/>
</dbReference>
<dbReference type="Gene3D" id="3.30.1370.60">
    <property type="entry name" value="Hypothetical oxidoreductase yiak, domain 2"/>
    <property type="match status" value="1"/>
</dbReference>
<dbReference type="RefSeq" id="WP_257766956.1">
    <property type="nucleotide sequence ID" value="NZ_CP102480.1"/>
</dbReference>
<evidence type="ECO:0000313" key="4">
    <source>
        <dbReference type="Proteomes" id="UP001060336"/>
    </source>
</evidence>
<dbReference type="KEGG" id="naci:NUH88_13610"/>
<evidence type="ECO:0000256" key="1">
    <source>
        <dbReference type="ARBA" id="ARBA00006056"/>
    </source>
</evidence>